<evidence type="ECO:0000256" key="2">
    <source>
        <dbReference type="ARBA" id="ARBA00022741"/>
    </source>
</evidence>
<evidence type="ECO:0000256" key="6">
    <source>
        <dbReference type="SAM" id="MobiDB-lite"/>
    </source>
</evidence>
<dbReference type="Gene3D" id="3.40.50.300">
    <property type="entry name" value="P-loop containing nucleotide triphosphate hydrolases"/>
    <property type="match status" value="1"/>
</dbReference>
<dbReference type="InterPro" id="IPR003593">
    <property type="entry name" value="AAA+_ATPase"/>
</dbReference>
<evidence type="ECO:0000256" key="3">
    <source>
        <dbReference type="ARBA" id="ARBA00022840"/>
    </source>
</evidence>
<accession>A0A9D2KSA4</accession>
<keyword evidence="4" id="KW-1278">Translocase</keyword>
<keyword evidence="2" id="KW-0547">Nucleotide-binding</keyword>
<gene>
    <name evidence="8" type="ORF">H9784_06665</name>
</gene>
<evidence type="ECO:0000256" key="5">
    <source>
        <dbReference type="ARBA" id="ARBA00037066"/>
    </source>
</evidence>
<keyword evidence="1" id="KW-0813">Transport</keyword>
<dbReference type="SMART" id="SM00382">
    <property type="entry name" value="AAA"/>
    <property type="match status" value="1"/>
</dbReference>
<comment type="function">
    <text evidence="5">Part of the ABC transporter complex HmuTUV involved in hemin import. Responsible for energy coupling to the transport system.</text>
</comment>
<dbReference type="Pfam" id="PF00005">
    <property type="entry name" value="ABC_tran"/>
    <property type="match status" value="1"/>
</dbReference>
<reference evidence="8" key="2">
    <citation type="submission" date="2021-04" db="EMBL/GenBank/DDBJ databases">
        <authorList>
            <person name="Gilroy R."/>
        </authorList>
    </citation>
    <scope>NUCLEOTIDE SEQUENCE</scope>
    <source>
        <strain evidence="8">5032</strain>
    </source>
</reference>
<evidence type="ECO:0000256" key="1">
    <source>
        <dbReference type="ARBA" id="ARBA00022448"/>
    </source>
</evidence>
<evidence type="ECO:0000259" key="7">
    <source>
        <dbReference type="PROSITE" id="PS50893"/>
    </source>
</evidence>
<comment type="caution">
    <text evidence="8">The sequence shown here is derived from an EMBL/GenBank/DDBJ whole genome shotgun (WGS) entry which is preliminary data.</text>
</comment>
<sequence>MLSCTNLHAGYPGREVLHGISLHVAPGESVALLGHNGSGKTTLLRVLCGQIAPTSGSVLLGGSDPAALSVRERARRVAVVPQRAEFFSSQIVRDMVLLGRYAHLGWWGAYSAHDYAVADAALHSAGAHELAERRMGELSGGEVQRVMLARALAQESPVLLLDELAAALDWARVVELFDLLEQRRRAGAAIVMAVHDCSLAAQYATRLVGLRQGRMLFDGPAQTVFTEENLSALYHLPLCVFAHPRNGLPQALPACPRGPHHAGEGESPPPPPAPAPEAAVPDAEPRPVDPADPARRS</sequence>
<organism evidence="8 9">
    <name type="scientific">Candidatus Desulfovibrio intestinavium</name>
    <dbReference type="NCBI Taxonomy" id="2838534"/>
    <lineage>
        <taxon>Bacteria</taxon>
        <taxon>Pseudomonadati</taxon>
        <taxon>Thermodesulfobacteriota</taxon>
        <taxon>Desulfovibrionia</taxon>
        <taxon>Desulfovibrionales</taxon>
        <taxon>Desulfovibrionaceae</taxon>
        <taxon>Desulfovibrio</taxon>
    </lineage>
</organism>
<dbReference type="CDD" id="cd03214">
    <property type="entry name" value="ABC_Iron-Siderophores_B12_Hemin"/>
    <property type="match status" value="1"/>
</dbReference>
<dbReference type="GO" id="GO:0016887">
    <property type="term" value="F:ATP hydrolysis activity"/>
    <property type="evidence" value="ECO:0007669"/>
    <property type="project" value="InterPro"/>
</dbReference>
<dbReference type="PANTHER" id="PTHR42794:SF1">
    <property type="entry name" value="HEMIN IMPORT ATP-BINDING PROTEIN HMUV"/>
    <property type="match status" value="1"/>
</dbReference>
<dbReference type="PANTHER" id="PTHR42794">
    <property type="entry name" value="HEMIN IMPORT ATP-BINDING PROTEIN HMUV"/>
    <property type="match status" value="1"/>
</dbReference>
<keyword evidence="3 8" id="KW-0067">ATP-binding</keyword>
<feature type="domain" description="ABC transporter" evidence="7">
    <location>
        <begin position="2"/>
        <end position="237"/>
    </location>
</feature>
<dbReference type="InterPro" id="IPR003439">
    <property type="entry name" value="ABC_transporter-like_ATP-bd"/>
</dbReference>
<evidence type="ECO:0000313" key="8">
    <source>
        <dbReference type="EMBL" id="HJA79231.1"/>
    </source>
</evidence>
<dbReference type="SUPFAM" id="SSF52540">
    <property type="entry name" value="P-loop containing nucleoside triphosphate hydrolases"/>
    <property type="match status" value="1"/>
</dbReference>
<dbReference type="GO" id="GO:0005524">
    <property type="term" value="F:ATP binding"/>
    <property type="evidence" value="ECO:0007669"/>
    <property type="project" value="UniProtKB-KW"/>
</dbReference>
<name>A0A9D2KSA4_9BACT</name>
<dbReference type="AlphaFoldDB" id="A0A9D2KSA4"/>
<protein>
    <submittedName>
        <fullName evidence="8">ABC transporter ATP-binding protein</fullName>
    </submittedName>
</protein>
<evidence type="ECO:0000313" key="9">
    <source>
        <dbReference type="Proteomes" id="UP000823821"/>
    </source>
</evidence>
<evidence type="ECO:0000256" key="4">
    <source>
        <dbReference type="ARBA" id="ARBA00022967"/>
    </source>
</evidence>
<dbReference type="InterPro" id="IPR027417">
    <property type="entry name" value="P-loop_NTPase"/>
</dbReference>
<proteinExistence type="predicted"/>
<feature type="region of interest" description="Disordered" evidence="6">
    <location>
        <begin position="252"/>
        <end position="297"/>
    </location>
</feature>
<dbReference type="FunFam" id="3.40.50.300:FF:000134">
    <property type="entry name" value="Iron-enterobactin ABC transporter ATP-binding protein"/>
    <property type="match status" value="1"/>
</dbReference>
<reference evidence="8" key="1">
    <citation type="journal article" date="2021" name="PeerJ">
        <title>Extensive microbial diversity within the chicken gut microbiome revealed by metagenomics and culture.</title>
        <authorList>
            <person name="Gilroy R."/>
            <person name="Ravi A."/>
            <person name="Getino M."/>
            <person name="Pursley I."/>
            <person name="Horton D.L."/>
            <person name="Alikhan N.F."/>
            <person name="Baker D."/>
            <person name="Gharbi K."/>
            <person name="Hall N."/>
            <person name="Watson M."/>
            <person name="Adriaenssens E.M."/>
            <person name="Foster-Nyarko E."/>
            <person name="Jarju S."/>
            <person name="Secka A."/>
            <person name="Antonio M."/>
            <person name="Oren A."/>
            <person name="Chaudhuri R.R."/>
            <person name="La Ragione R."/>
            <person name="Hildebrand F."/>
            <person name="Pallen M.J."/>
        </authorList>
    </citation>
    <scope>NUCLEOTIDE SEQUENCE</scope>
    <source>
        <strain evidence="8">5032</strain>
    </source>
</reference>
<feature type="compositionally biased region" description="Basic and acidic residues" evidence="6">
    <location>
        <begin position="283"/>
        <end position="297"/>
    </location>
</feature>
<dbReference type="PROSITE" id="PS50893">
    <property type="entry name" value="ABC_TRANSPORTER_2"/>
    <property type="match status" value="1"/>
</dbReference>
<dbReference type="EMBL" id="DWZD01000040">
    <property type="protein sequence ID" value="HJA79231.1"/>
    <property type="molecule type" value="Genomic_DNA"/>
</dbReference>
<dbReference type="Proteomes" id="UP000823821">
    <property type="component" value="Unassembled WGS sequence"/>
</dbReference>